<name>A0A194QHI0_PAPXU</name>
<dbReference type="InterPro" id="IPR040242">
    <property type="entry name" value="TPRG1-like"/>
</dbReference>
<organism evidence="4 5">
    <name type="scientific">Papilio xuthus</name>
    <name type="common">Asian swallowtail butterfly</name>
    <dbReference type="NCBI Taxonomy" id="66420"/>
    <lineage>
        <taxon>Eukaryota</taxon>
        <taxon>Metazoa</taxon>
        <taxon>Ecdysozoa</taxon>
        <taxon>Arthropoda</taxon>
        <taxon>Hexapoda</taxon>
        <taxon>Insecta</taxon>
        <taxon>Pterygota</taxon>
        <taxon>Neoptera</taxon>
        <taxon>Endopterygota</taxon>
        <taxon>Lepidoptera</taxon>
        <taxon>Glossata</taxon>
        <taxon>Ditrysia</taxon>
        <taxon>Papilionoidea</taxon>
        <taxon>Papilionidae</taxon>
        <taxon>Papilioninae</taxon>
        <taxon>Papilio</taxon>
    </lineage>
</organism>
<dbReference type="EMBL" id="KQ458793">
    <property type="protein sequence ID" value="KPJ05003.1"/>
    <property type="molecule type" value="Genomic_DNA"/>
</dbReference>
<reference evidence="4 5" key="1">
    <citation type="journal article" date="2015" name="Nat. Commun.">
        <title>Outbred genome sequencing and CRISPR/Cas9 gene editing in butterflies.</title>
        <authorList>
            <person name="Li X."/>
            <person name="Fan D."/>
            <person name="Zhang W."/>
            <person name="Liu G."/>
            <person name="Zhang L."/>
            <person name="Zhao L."/>
            <person name="Fang X."/>
            <person name="Chen L."/>
            <person name="Dong Y."/>
            <person name="Chen Y."/>
            <person name="Ding Y."/>
            <person name="Zhao R."/>
            <person name="Feng M."/>
            <person name="Zhu Y."/>
            <person name="Feng Y."/>
            <person name="Jiang X."/>
            <person name="Zhu D."/>
            <person name="Xiang H."/>
            <person name="Feng X."/>
            <person name="Li S."/>
            <person name="Wang J."/>
            <person name="Zhang G."/>
            <person name="Kronforst M.R."/>
            <person name="Wang W."/>
        </authorList>
    </citation>
    <scope>NUCLEOTIDE SEQUENCE [LARGE SCALE GENOMIC DNA]</scope>
    <source>
        <strain evidence="4">Ya'a_city_454_Px</strain>
        <tissue evidence="4">Whole body</tissue>
    </source>
</reference>
<dbReference type="AlphaFoldDB" id="A0A194QHI0"/>
<feature type="compositionally biased region" description="Polar residues" evidence="2">
    <location>
        <begin position="36"/>
        <end position="49"/>
    </location>
</feature>
<feature type="compositionally biased region" description="Low complexity" evidence="2">
    <location>
        <begin position="50"/>
        <end position="64"/>
    </location>
</feature>
<dbReference type="Pfam" id="PF12456">
    <property type="entry name" value="hSac2"/>
    <property type="match status" value="1"/>
</dbReference>
<evidence type="ECO:0000256" key="1">
    <source>
        <dbReference type="ARBA" id="ARBA00009163"/>
    </source>
</evidence>
<proteinExistence type="inferred from homology"/>
<dbReference type="PANTHER" id="PTHR31108:SF1">
    <property type="entry name" value="HSAC2 DOMAIN-CONTAINING PROTEIN"/>
    <property type="match status" value="1"/>
</dbReference>
<dbReference type="GO" id="GO:0005737">
    <property type="term" value="C:cytoplasm"/>
    <property type="evidence" value="ECO:0007669"/>
    <property type="project" value="TreeGrafter"/>
</dbReference>
<feature type="region of interest" description="Disordered" evidence="2">
    <location>
        <begin position="20"/>
        <end position="88"/>
    </location>
</feature>
<comment type="similarity">
    <text evidence="1">Belongs to the TPRG1 family.</text>
</comment>
<sequence length="369" mass="41860">MSDILDDDLELRVGTLQLTSDNANADNRRDNASDAKSSNKNKNQLNANPSVLSGADSLSSSTSSFAGRDARAEGISNPEPRNVSEPERTVYPRYDVPFNRENIKDFFTFRKGVVENAIQECITALLFPEDGEYLGSWLLTEITLWDNEKERIVLLTSRLVMTIKYDFIAMKQLDFKKTYLDDLDTIVIGELVYPPSSLVPRLNGIATGVTTVVKDCVIDRLCRRPTGNEEAKLFDPKYFEPRERNLRGVRLMWNKGEPLSLKTAWNPFSQDVPFLTFASHPIFWHKDTEGVKDSLFSSEQERDGTLEERSMYDMETFAQKLQRAIESMPSSACCIHHSPIVIQSYLGVTSLLHNKISLGFFKVRGKFSF</sequence>
<protein>
    <submittedName>
        <fullName evidence="4">Tumor protein p63-regulated gene 1-like protein</fullName>
    </submittedName>
</protein>
<keyword evidence="5" id="KW-1185">Reference proteome</keyword>
<gene>
    <name evidence="4" type="ORF">RR46_04119</name>
</gene>
<dbReference type="STRING" id="66420.A0A194QHI0"/>
<evidence type="ECO:0000259" key="3">
    <source>
        <dbReference type="PROSITE" id="PS51791"/>
    </source>
</evidence>
<feature type="domain" description="HSac2" evidence="3">
    <location>
        <begin position="108"/>
        <end position="252"/>
    </location>
</feature>
<evidence type="ECO:0000313" key="5">
    <source>
        <dbReference type="Proteomes" id="UP000053268"/>
    </source>
</evidence>
<evidence type="ECO:0000256" key="2">
    <source>
        <dbReference type="SAM" id="MobiDB-lite"/>
    </source>
</evidence>
<accession>A0A194QHI0</accession>
<dbReference type="PANTHER" id="PTHR31108">
    <property type="entry name" value="TUMOR PROTEIN P63-REGULATED GENE 1-LIKE PROTEIN"/>
    <property type="match status" value="1"/>
</dbReference>
<dbReference type="Proteomes" id="UP000053268">
    <property type="component" value="Unassembled WGS sequence"/>
</dbReference>
<evidence type="ECO:0000313" key="4">
    <source>
        <dbReference type="EMBL" id="KPJ05003.1"/>
    </source>
</evidence>
<dbReference type="InterPro" id="IPR022158">
    <property type="entry name" value="Inositol_phosphatase"/>
</dbReference>
<dbReference type="PROSITE" id="PS51791">
    <property type="entry name" value="HSAC2"/>
    <property type="match status" value="1"/>
</dbReference>
<dbReference type="InterPro" id="IPR034753">
    <property type="entry name" value="hSac2"/>
</dbReference>